<dbReference type="Pfam" id="PF01613">
    <property type="entry name" value="Flavin_Reduct"/>
    <property type="match status" value="1"/>
</dbReference>
<gene>
    <name evidence="3" type="ORF">SAMN02910350_00458</name>
</gene>
<dbReference type="Proteomes" id="UP000199428">
    <property type="component" value="Unassembled WGS sequence"/>
</dbReference>
<dbReference type="PANTHER" id="PTHR43567">
    <property type="entry name" value="FLAVOREDOXIN-RELATED-RELATED"/>
    <property type="match status" value="1"/>
</dbReference>
<evidence type="ECO:0000259" key="2">
    <source>
        <dbReference type="Pfam" id="PF01613"/>
    </source>
</evidence>
<comment type="similarity">
    <text evidence="1">Belongs to the flavoredoxin family.</text>
</comment>
<organism evidence="3 4">
    <name type="scientific">Pseudobutyrivibrio xylanivorans</name>
    <dbReference type="NCBI Taxonomy" id="185007"/>
    <lineage>
        <taxon>Bacteria</taxon>
        <taxon>Bacillati</taxon>
        <taxon>Bacillota</taxon>
        <taxon>Clostridia</taxon>
        <taxon>Lachnospirales</taxon>
        <taxon>Lachnospiraceae</taxon>
        <taxon>Pseudobutyrivibrio</taxon>
    </lineage>
</organism>
<accession>A0A1G5RS16</accession>
<dbReference type="RefSeq" id="WP_028248451.1">
    <property type="nucleotide sequence ID" value="NZ_FMWK01000002.1"/>
</dbReference>
<evidence type="ECO:0000313" key="4">
    <source>
        <dbReference type="Proteomes" id="UP000199428"/>
    </source>
</evidence>
<dbReference type="InterPro" id="IPR002563">
    <property type="entry name" value="Flavin_Rdtase-like_dom"/>
</dbReference>
<name>A0A1G5RS16_PSEXY</name>
<dbReference type="InterPro" id="IPR052174">
    <property type="entry name" value="Flavoredoxin"/>
</dbReference>
<dbReference type="EMBL" id="FMWK01000002">
    <property type="protein sequence ID" value="SCZ76807.1"/>
    <property type="molecule type" value="Genomic_DNA"/>
</dbReference>
<protein>
    <submittedName>
        <fullName evidence="3">NADH-FMN oxidoreductase RutF, flavin reductase (DIM6/NTAB) family</fullName>
    </submittedName>
</protein>
<evidence type="ECO:0000313" key="3">
    <source>
        <dbReference type="EMBL" id="SCZ76807.1"/>
    </source>
</evidence>
<sequence>MHTFQPYPINMLEWNPIQKVADEGVAIVAEANGKINAMSSHNGGVGHIWGKNVVFAFLRNTRYTKELLDDSEYFSACFFDMNEKNNERLMKVLDQLSGRNEDKLAACRVEIEHAMNCPYIDDANFIILCRKIAAVPMTENTILDPKILDTEYTEKHLDDFHTMYIGEILDIRAR</sequence>
<dbReference type="GO" id="GO:0010181">
    <property type="term" value="F:FMN binding"/>
    <property type="evidence" value="ECO:0007669"/>
    <property type="project" value="InterPro"/>
</dbReference>
<dbReference type="SUPFAM" id="SSF50475">
    <property type="entry name" value="FMN-binding split barrel"/>
    <property type="match status" value="1"/>
</dbReference>
<feature type="domain" description="Flavin reductase like" evidence="2">
    <location>
        <begin position="54"/>
        <end position="172"/>
    </location>
</feature>
<dbReference type="PANTHER" id="PTHR43567:SF5">
    <property type="entry name" value="HYPOTHETICAL CYTOSOLIC PROTEIN"/>
    <property type="match status" value="1"/>
</dbReference>
<dbReference type="InterPro" id="IPR012349">
    <property type="entry name" value="Split_barrel_FMN-bd"/>
</dbReference>
<dbReference type="GO" id="GO:0016646">
    <property type="term" value="F:oxidoreductase activity, acting on the CH-NH group of donors, NAD or NADP as acceptor"/>
    <property type="evidence" value="ECO:0007669"/>
    <property type="project" value="UniProtKB-ARBA"/>
</dbReference>
<reference evidence="3 4" key="1">
    <citation type="submission" date="2016-10" db="EMBL/GenBank/DDBJ databases">
        <authorList>
            <person name="de Groot N.N."/>
        </authorList>
    </citation>
    <scope>NUCLEOTIDE SEQUENCE [LARGE SCALE GENOMIC DNA]</scope>
    <source>
        <strain evidence="3 4">DSM 10317</strain>
    </source>
</reference>
<dbReference type="AlphaFoldDB" id="A0A1G5RS16"/>
<proteinExistence type="inferred from homology"/>
<evidence type="ECO:0000256" key="1">
    <source>
        <dbReference type="ARBA" id="ARBA00038054"/>
    </source>
</evidence>
<dbReference type="Gene3D" id="2.30.110.10">
    <property type="entry name" value="Electron Transport, Fmn-binding Protein, Chain A"/>
    <property type="match status" value="1"/>
</dbReference>